<dbReference type="EMBL" id="KZ293451">
    <property type="protein sequence ID" value="PBK64511.1"/>
    <property type="molecule type" value="Genomic_DNA"/>
</dbReference>
<reference evidence="2" key="1">
    <citation type="journal article" date="2017" name="Nat. Ecol. Evol.">
        <title>Genome expansion and lineage-specific genetic innovations in the forest pathogenic fungi Armillaria.</title>
        <authorList>
            <person name="Sipos G."/>
            <person name="Prasanna A.N."/>
            <person name="Walter M.C."/>
            <person name="O'Connor E."/>
            <person name="Balint B."/>
            <person name="Krizsan K."/>
            <person name="Kiss B."/>
            <person name="Hess J."/>
            <person name="Varga T."/>
            <person name="Slot J."/>
            <person name="Riley R."/>
            <person name="Boka B."/>
            <person name="Rigling D."/>
            <person name="Barry K."/>
            <person name="Lee J."/>
            <person name="Mihaltcheva S."/>
            <person name="LaButti K."/>
            <person name="Lipzen A."/>
            <person name="Waldron R."/>
            <person name="Moloney N.M."/>
            <person name="Sperisen C."/>
            <person name="Kredics L."/>
            <person name="Vagvoelgyi C."/>
            <person name="Patrignani A."/>
            <person name="Fitzpatrick D."/>
            <person name="Nagy I."/>
            <person name="Doyle S."/>
            <person name="Anderson J.B."/>
            <person name="Grigoriev I.V."/>
            <person name="Gueldener U."/>
            <person name="Muensterkoetter M."/>
            <person name="Nagy L.G."/>
        </authorList>
    </citation>
    <scope>NUCLEOTIDE SEQUENCE [LARGE SCALE GENOMIC DNA]</scope>
    <source>
        <strain evidence="2">28-4</strain>
    </source>
</reference>
<keyword evidence="2" id="KW-1185">Reference proteome</keyword>
<evidence type="ECO:0000313" key="2">
    <source>
        <dbReference type="Proteomes" id="UP000218334"/>
    </source>
</evidence>
<dbReference type="Proteomes" id="UP000218334">
    <property type="component" value="Unassembled WGS sequence"/>
</dbReference>
<evidence type="ECO:0000313" key="1">
    <source>
        <dbReference type="EMBL" id="PBK64511.1"/>
    </source>
</evidence>
<protein>
    <submittedName>
        <fullName evidence="1">Uncharacterized protein</fullName>
    </submittedName>
</protein>
<organism evidence="1 2">
    <name type="scientific">Armillaria solidipes</name>
    <dbReference type="NCBI Taxonomy" id="1076256"/>
    <lineage>
        <taxon>Eukaryota</taxon>
        <taxon>Fungi</taxon>
        <taxon>Dikarya</taxon>
        <taxon>Basidiomycota</taxon>
        <taxon>Agaricomycotina</taxon>
        <taxon>Agaricomycetes</taxon>
        <taxon>Agaricomycetidae</taxon>
        <taxon>Agaricales</taxon>
        <taxon>Marasmiineae</taxon>
        <taxon>Physalacriaceae</taxon>
        <taxon>Armillaria</taxon>
    </lineage>
</organism>
<dbReference type="AlphaFoldDB" id="A0A2H3B0U1"/>
<name>A0A2H3B0U1_9AGAR</name>
<gene>
    <name evidence="1" type="ORF">ARMSODRAFT_962029</name>
</gene>
<accession>A0A2H3B0U1</accession>
<sequence length="95" mass="10136">MTSSTPQPETYAFNPEKVSEPPKVEESLAELIIAGIQAGTRVFFWDPSGQVVRGFVRSTFRAIDGTPMLSINTDGPGPWGRSVNLPAAGVTISSN</sequence>
<proteinExistence type="predicted"/>